<evidence type="ECO:0000259" key="2">
    <source>
        <dbReference type="Pfam" id="PF11716"/>
    </source>
</evidence>
<dbReference type="InterPro" id="IPR024344">
    <property type="entry name" value="MDMPI_metal-binding"/>
</dbReference>
<dbReference type="EMBL" id="BAABGF010000030">
    <property type="protein sequence ID" value="GAA4540491.1"/>
    <property type="molecule type" value="Genomic_DNA"/>
</dbReference>
<proteinExistence type="predicted"/>
<name>A0ABP8RJQ5_9MYCO</name>
<gene>
    <name evidence="3" type="ORF">GCM10023161_21470</name>
</gene>
<evidence type="ECO:0000313" key="3">
    <source>
        <dbReference type="EMBL" id="GAA4540491.1"/>
    </source>
</evidence>
<comment type="caution">
    <text evidence="3">The sequence shown here is derived from an EMBL/GenBank/DDBJ whole genome shotgun (WGS) entry which is preliminary data.</text>
</comment>
<dbReference type="InterPro" id="IPR017517">
    <property type="entry name" value="Maleyloyr_isom"/>
</dbReference>
<reference evidence="4" key="1">
    <citation type="journal article" date="2019" name="Int. J. Syst. Evol. Microbiol.">
        <title>The Global Catalogue of Microorganisms (GCM) 10K type strain sequencing project: providing services to taxonomists for standard genome sequencing and annotation.</title>
        <authorList>
            <consortium name="The Broad Institute Genomics Platform"/>
            <consortium name="The Broad Institute Genome Sequencing Center for Infectious Disease"/>
            <person name="Wu L."/>
            <person name="Ma J."/>
        </authorList>
    </citation>
    <scope>NUCLEOTIDE SEQUENCE [LARGE SCALE GENOMIC DNA]</scope>
    <source>
        <strain evidence="4">JCM 17782</strain>
    </source>
</reference>
<organism evidence="3 4">
    <name type="scientific">Mycobacterium paraffinicum</name>
    <dbReference type="NCBI Taxonomy" id="53378"/>
    <lineage>
        <taxon>Bacteria</taxon>
        <taxon>Bacillati</taxon>
        <taxon>Actinomycetota</taxon>
        <taxon>Actinomycetes</taxon>
        <taxon>Mycobacteriales</taxon>
        <taxon>Mycobacteriaceae</taxon>
        <taxon>Mycobacterium</taxon>
    </lineage>
</organism>
<evidence type="ECO:0000256" key="1">
    <source>
        <dbReference type="SAM" id="MobiDB-lite"/>
    </source>
</evidence>
<dbReference type="Pfam" id="PF11716">
    <property type="entry name" value="MDMPI_N"/>
    <property type="match status" value="1"/>
</dbReference>
<sequence>MSCAWALAELPGAVQLLKLAETPAQDAFLAFVKTLRSSDPRLPTRCAGWTVHELTAHLTAGSAEIADLVELEISGAPPRPTRDFEEREAPYRALAPKKLRRELFRQALRASIAIERLSRAGRGRRVTFTGALLDAPALVLHSESELVLHRWDIVGNDGVSVRALSDPRFAAHAATTVAAMRPNVFPPRAGERKTIILRSPGTTDIAVTGGSITTIRPAPQDAAHPIVECHPATRTVLLWGRHPGPGLPEPAGDSEALAAVTAMLRPDPARRTRSWGPTISGGQRPPGLPGDAGHRVRQV</sequence>
<feature type="domain" description="Mycothiol-dependent maleylpyruvate isomerase metal-binding" evidence="2">
    <location>
        <begin position="24"/>
        <end position="153"/>
    </location>
</feature>
<feature type="region of interest" description="Disordered" evidence="1">
    <location>
        <begin position="268"/>
        <end position="299"/>
    </location>
</feature>
<dbReference type="SUPFAM" id="SSF109854">
    <property type="entry name" value="DinB/YfiT-like putative metalloenzymes"/>
    <property type="match status" value="1"/>
</dbReference>
<evidence type="ECO:0000313" key="4">
    <source>
        <dbReference type="Proteomes" id="UP001501417"/>
    </source>
</evidence>
<protein>
    <recommendedName>
        <fullName evidence="2">Mycothiol-dependent maleylpyruvate isomerase metal-binding domain-containing protein</fullName>
    </recommendedName>
</protein>
<keyword evidence="4" id="KW-1185">Reference proteome</keyword>
<accession>A0ABP8RJQ5</accession>
<dbReference type="NCBIfam" id="TIGR03083">
    <property type="entry name" value="maleylpyruvate isomerase family mycothiol-dependent enzyme"/>
    <property type="match status" value="1"/>
</dbReference>
<dbReference type="Gene3D" id="1.20.120.450">
    <property type="entry name" value="dinb family like domain"/>
    <property type="match status" value="1"/>
</dbReference>
<dbReference type="RefSeq" id="WP_372513813.1">
    <property type="nucleotide sequence ID" value="NZ_JACKUR010000027.1"/>
</dbReference>
<dbReference type="Proteomes" id="UP001501417">
    <property type="component" value="Unassembled WGS sequence"/>
</dbReference>
<dbReference type="InterPro" id="IPR034660">
    <property type="entry name" value="DinB/YfiT-like"/>
</dbReference>